<keyword evidence="3" id="KW-0032">Aminotransferase</keyword>
<keyword evidence="3" id="KW-0808">Transferase</keyword>
<gene>
    <name evidence="3" type="ORF">J2800_001290</name>
</gene>
<dbReference type="Gene3D" id="3.20.10.10">
    <property type="entry name" value="D-amino Acid Aminotransferase, subunit A, domain 2"/>
    <property type="match status" value="1"/>
</dbReference>
<evidence type="ECO:0000256" key="2">
    <source>
        <dbReference type="ARBA" id="ARBA00014472"/>
    </source>
</evidence>
<dbReference type="InterPro" id="IPR036038">
    <property type="entry name" value="Aminotransferase-like"/>
</dbReference>
<name>A0ABU1MWK2_9CAUL</name>
<dbReference type="Gene3D" id="3.30.470.10">
    <property type="match status" value="1"/>
</dbReference>
<evidence type="ECO:0000256" key="1">
    <source>
        <dbReference type="ARBA" id="ARBA00009320"/>
    </source>
</evidence>
<comment type="similarity">
    <text evidence="1">Belongs to the class-IV pyridoxal-phosphate-dependent aminotransferase family.</text>
</comment>
<dbReference type="InterPro" id="IPR043131">
    <property type="entry name" value="BCAT-like_N"/>
</dbReference>
<dbReference type="PANTHER" id="PTHR42743">
    <property type="entry name" value="AMINO-ACID AMINOTRANSFERASE"/>
    <property type="match status" value="1"/>
</dbReference>
<dbReference type="SUPFAM" id="SSF56752">
    <property type="entry name" value="D-aminoacid aminotransferase-like PLP-dependent enzymes"/>
    <property type="match status" value="1"/>
</dbReference>
<dbReference type="PANTHER" id="PTHR42743:SF2">
    <property type="entry name" value="AMINODEOXYCHORISMATE LYASE"/>
    <property type="match status" value="1"/>
</dbReference>
<dbReference type="InterPro" id="IPR050571">
    <property type="entry name" value="Class-IV_PLP-Dep_Aminotrnsfr"/>
</dbReference>
<dbReference type="RefSeq" id="WP_056760706.1">
    <property type="nucleotide sequence ID" value="NZ_BMLD01000004.1"/>
</dbReference>
<keyword evidence="4" id="KW-1185">Reference proteome</keyword>
<accession>A0ABU1MWK2</accession>
<evidence type="ECO:0000313" key="4">
    <source>
        <dbReference type="Proteomes" id="UP001262754"/>
    </source>
</evidence>
<reference evidence="3 4" key="1">
    <citation type="submission" date="2023-07" db="EMBL/GenBank/DDBJ databases">
        <title>Sorghum-associated microbial communities from plants grown in Nebraska, USA.</title>
        <authorList>
            <person name="Schachtman D."/>
        </authorList>
    </citation>
    <scope>NUCLEOTIDE SEQUENCE [LARGE SCALE GENOMIC DNA]</scope>
    <source>
        <strain evidence="3 4">DS2154</strain>
    </source>
</reference>
<dbReference type="EMBL" id="JAVDRL010000003">
    <property type="protein sequence ID" value="MDR6530554.1"/>
    <property type="molecule type" value="Genomic_DNA"/>
</dbReference>
<sequence>MTDAFPLDDRGLLLGDGLFETLLWTGGDLPHLDAHLARMAAGCETLGLPVFDLDEARALCRAAPGEAGLGEVRAAVRLTLTAGSGGRGLDRPSAPVPRLAATAAAAAVVTTPVDLALASTRRNEGSPAARLKTLSYVDNVLARAEARTAGADEAVMRNNHGDLACAGAANLFWVAGGSLFTPALHCGVLDGLTRRRVIAAARALDVDVHEVASGAEALDAAEAVFLTNSLVGVRPARRFEGETFGPHALVERLREATQS</sequence>
<evidence type="ECO:0000313" key="3">
    <source>
        <dbReference type="EMBL" id="MDR6530554.1"/>
    </source>
</evidence>
<dbReference type="Proteomes" id="UP001262754">
    <property type="component" value="Unassembled WGS sequence"/>
</dbReference>
<dbReference type="Pfam" id="PF01063">
    <property type="entry name" value="Aminotran_4"/>
    <property type="match status" value="1"/>
</dbReference>
<comment type="caution">
    <text evidence="3">The sequence shown here is derived from an EMBL/GenBank/DDBJ whole genome shotgun (WGS) entry which is preliminary data.</text>
</comment>
<dbReference type="InterPro" id="IPR001544">
    <property type="entry name" value="Aminotrans_IV"/>
</dbReference>
<protein>
    <recommendedName>
        <fullName evidence="2">Probable branched-chain-amino-acid aminotransferase</fullName>
    </recommendedName>
</protein>
<dbReference type="GO" id="GO:0008696">
    <property type="term" value="F:4-amino-4-deoxychorismate lyase activity"/>
    <property type="evidence" value="ECO:0007669"/>
    <property type="project" value="UniProtKB-EC"/>
</dbReference>
<proteinExistence type="inferred from homology"/>
<keyword evidence="3" id="KW-0456">Lyase</keyword>
<dbReference type="GO" id="GO:0004084">
    <property type="term" value="F:branched-chain-amino-acid transaminase activity"/>
    <property type="evidence" value="ECO:0007669"/>
    <property type="project" value="UniProtKB-EC"/>
</dbReference>
<dbReference type="InterPro" id="IPR043132">
    <property type="entry name" value="BCAT-like_C"/>
</dbReference>
<organism evidence="3 4">
    <name type="scientific">Caulobacter rhizosphaerae</name>
    <dbReference type="NCBI Taxonomy" id="2010972"/>
    <lineage>
        <taxon>Bacteria</taxon>
        <taxon>Pseudomonadati</taxon>
        <taxon>Pseudomonadota</taxon>
        <taxon>Alphaproteobacteria</taxon>
        <taxon>Caulobacterales</taxon>
        <taxon>Caulobacteraceae</taxon>
        <taxon>Caulobacter</taxon>
    </lineage>
</organism>